<evidence type="ECO:0000313" key="2">
    <source>
        <dbReference type="Proteomes" id="UP000006852"/>
    </source>
</evidence>
<organism evidence="1 2">
    <name type="scientific">Treponema succinifaciens (strain ATCC 33096 / DSM 2489 / 6091)</name>
    <dbReference type="NCBI Taxonomy" id="869209"/>
    <lineage>
        <taxon>Bacteria</taxon>
        <taxon>Pseudomonadati</taxon>
        <taxon>Spirochaetota</taxon>
        <taxon>Spirochaetia</taxon>
        <taxon>Spirochaetales</taxon>
        <taxon>Treponemataceae</taxon>
        <taxon>Treponema</taxon>
    </lineage>
</organism>
<dbReference type="Proteomes" id="UP000006852">
    <property type="component" value="Chromosome"/>
</dbReference>
<dbReference type="KEGG" id="tsu:Tresu_0605"/>
<dbReference type="OrthoDB" id="190287at2"/>
<evidence type="ECO:0000313" key="1">
    <source>
        <dbReference type="EMBL" id="AEB13546.1"/>
    </source>
</evidence>
<dbReference type="EMBL" id="CP002631">
    <property type="protein sequence ID" value="AEB13546.1"/>
    <property type="molecule type" value="Genomic_DNA"/>
</dbReference>
<keyword evidence="2" id="KW-1185">Reference proteome</keyword>
<reference evidence="2" key="2">
    <citation type="submission" date="2011-04" db="EMBL/GenBank/DDBJ databases">
        <title>The complete genome of chromosome of Treponema succinifaciens DSM 2489.</title>
        <authorList>
            <person name="Lucas S."/>
            <person name="Copeland A."/>
            <person name="Lapidus A."/>
            <person name="Bruce D."/>
            <person name="Goodwin L."/>
            <person name="Pitluck S."/>
            <person name="Peters L."/>
            <person name="Kyrpides N."/>
            <person name="Mavromatis K."/>
            <person name="Ivanova N."/>
            <person name="Ovchinnikova G."/>
            <person name="Teshima H."/>
            <person name="Detter J.C."/>
            <person name="Tapia R."/>
            <person name="Han C."/>
            <person name="Land M."/>
            <person name="Hauser L."/>
            <person name="Markowitz V."/>
            <person name="Cheng J.-F."/>
            <person name="Hugenholtz P."/>
            <person name="Woyke T."/>
            <person name="Wu D."/>
            <person name="Gronow S."/>
            <person name="Wellnitz S."/>
            <person name="Brambilla E."/>
            <person name="Klenk H.-P."/>
            <person name="Eisen J.A."/>
        </authorList>
    </citation>
    <scope>NUCLEOTIDE SEQUENCE [LARGE SCALE GENOMIC DNA]</scope>
    <source>
        <strain evidence="2">ATCC 33096 / DSM 2489 / 6091</strain>
    </source>
</reference>
<accession>F2NUI3</accession>
<protein>
    <submittedName>
        <fullName evidence="1">C_GCAxxG_C_C family protein</fullName>
    </submittedName>
</protein>
<dbReference type="eggNOG" id="COG1433">
    <property type="taxonomic scope" value="Bacteria"/>
</dbReference>
<dbReference type="RefSeq" id="WP_013700853.1">
    <property type="nucleotide sequence ID" value="NC_015385.1"/>
</dbReference>
<dbReference type="GeneID" id="302997807"/>
<proteinExistence type="predicted"/>
<dbReference type="HOGENOM" id="CLU_091283_1_0_12"/>
<dbReference type="NCBIfam" id="TIGR01909">
    <property type="entry name" value="C_GCAxxG_C_C"/>
    <property type="match status" value="1"/>
</dbReference>
<dbReference type="Pfam" id="PF09719">
    <property type="entry name" value="C_GCAxxG_C_C"/>
    <property type="match status" value="1"/>
</dbReference>
<reference evidence="1 2" key="1">
    <citation type="journal article" date="2011" name="Stand. Genomic Sci.">
        <title>Complete genome sequence of Treponema succinifaciens type strain (6091).</title>
        <authorList>
            <person name="Han C."/>
            <person name="Gronow S."/>
            <person name="Teshima H."/>
            <person name="Lapidus A."/>
            <person name="Nolan M."/>
            <person name="Lucas S."/>
            <person name="Hammon N."/>
            <person name="Deshpande S."/>
            <person name="Cheng J.F."/>
            <person name="Zeytun A."/>
            <person name="Tapia R."/>
            <person name="Goodwin L."/>
            <person name="Pitluck S."/>
            <person name="Liolios K."/>
            <person name="Pagani I."/>
            <person name="Ivanova N."/>
            <person name="Mavromatis K."/>
            <person name="Mikhailova N."/>
            <person name="Huntemann M."/>
            <person name="Pati A."/>
            <person name="Chen A."/>
            <person name="Palaniappan K."/>
            <person name="Land M."/>
            <person name="Hauser L."/>
            <person name="Brambilla E.M."/>
            <person name="Rohde M."/>
            <person name="Goker M."/>
            <person name="Woyke T."/>
            <person name="Bristow J."/>
            <person name="Eisen J.A."/>
            <person name="Markowitz V."/>
            <person name="Hugenholtz P."/>
            <person name="Kyrpides N.C."/>
            <person name="Klenk H.P."/>
            <person name="Detter J.C."/>
        </authorList>
    </citation>
    <scope>NUCLEOTIDE SEQUENCE [LARGE SCALE GENOMIC DNA]</scope>
    <source>
        <strain evidence="2">ATCC 33096 / DSM 2489 / 6091</strain>
    </source>
</reference>
<sequence>MISPEEAKKRAKENFLSGFNCAQSVLEVFCGELGIDRELALKSAQAFGGGTCRLREMCGAVNGMLLALSIKNGSSDPKDKEAKDSVYKDGQFLCEKFKKKNGSFICRELLGLSPLGQSQNYLRKNSVEGKADSPVSEKRTEEYYKKRPCPELCADAAELFAEYLNSK</sequence>
<dbReference type="InterPro" id="IPR010181">
    <property type="entry name" value="CGCAxxGCC_motif"/>
</dbReference>
<name>F2NUI3_TRES6</name>
<gene>
    <name evidence="1" type="ordered locus">Tresu_0605</name>
</gene>
<dbReference type="STRING" id="869209.Tresu_0605"/>
<dbReference type="AlphaFoldDB" id="F2NUI3"/>